<evidence type="ECO:0000313" key="5">
    <source>
        <dbReference type="EMBL" id="WBO21973.1"/>
    </source>
</evidence>
<evidence type="ECO:0000256" key="2">
    <source>
        <dbReference type="ARBA" id="ARBA00022448"/>
    </source>
</evidence>
<dbReference type="PANTHER" id="PTHR21294">
    <property type="entry name" value="ELECTRON TRANSFER FLAVOPROTEIN BETA-SUBUNIT"/>
    <property type="match status" value="1"/>
</dbReference>
<gene>
    <name evidence="5" type="ORF">PBT88_17695</name>
</gene>
<proteinExistence type="inferred from homology"/>
<protein>
    <recommendedName>
        <fullName evidence="4">Electron transfer flavoprotein alpha/beta-subunit N-terminal domain-containing protein</fullName>
    </recommendedName>
</protein>
<dbReference type="PANTHER" id="PTHR21294:SF8">
    <property type="entry name" value="ELECTRON TRANSFER FLAVOPROTEIN SUBUNIT BETA"/>
    <property type="match status" value="1"/>
</dbReference>
<dbReference type="EMBL" id="CP115174">
    <property type="protein sequence ID" value="WBO21973.1"/>
    <property type="molecule type" value="Genomic_DNA"/>
</dbReference>
<dbReference type="Pfam" id="PF01012">
    <property type="entry name" value="ETF"/>
    <property type="match status" value="1"/>
</dbReference>
<keyword evidence="6" id="KW-1185">Reference proteome</keyword>
<dbReference type="InterPro" id="IPR012255">
    <property type="entry name" value="ETF_b"/>
</dbReference>
<dbReference type="Gene3D" id="3.40.50.620">
    <property type="entry name" value="HUPs"/>
    <property type="match status" value="1"/>
</dbReference>
<sequence length="253" mass="26521">MHVLVVMRLVPDTSEDVEIDASGVDIDREWVDLKLCEFDDHALEEAILLKERAGAKVTAIAIAGEGVDRMLQTATARGADQCIRIDYELDNPTSTAEAAKVVAEAIRSIGADLVLTGVLTTEDVLGQWAPFIAGCLGWPTVNAVSGIEAGGKGVIVRQEYSGGRSSRLDVPFPAVLGVQSASQPPRYVPGSKLRQAMGTPIEAKTIDVIVTGRSGTITALAAPEGAHHANMIDGDAEAVASAIADILAERSLV</sequence>
<organism evidence="5 6">
    <name type="scientific">Sphingomonas abietis</name>
    <dbReference type="NCBI Taxonomy" id="3012344"/>
    <lineage>
        <taxon>Bacteria</taxon>
        <taxon>Pseudomonadati</taxon>
        <taxon>Pseudomonadota</taxon>
        <taxon>Alphaproteobacteria</taxon>
        <taxon>Sphingomonadales</taxon>
        <taxon>Sphingomonadaceae</taxon>
        <taxon>Sphingomonas</taxon>
    </lineage>
</organism>
<reference evidence="5 6" key="1">
    <citation type="submission" date="2022-12" db="EMBL/GenBank/DDBJ databases">
        <title>Sphingomonas abieness sp. nov., an endophytic bacterium isolated from Abies koreana.</title>
        <authorList>
            <person name="Jiang L."/>
            <person name="Lee J."/>
        </authorList>
    </citation>
    <scope>NUCLEOTIDE SEQUENCE [LARGE SCALE GENOMIC DNA]</scope>
    <source>
        <strain evidence="6">PAMB 00755</strain>
    </source>
</reference>
<dbReference type="SUPFAM" id="SSF52402">
    <property type="entry name" value="Adenine nucleotide alpha hydrolases-like"/>
    <property type="match status" value="1"/>
</dbReference>
<dbReference type="RefSeq" id="WP_270076621.1">
    <property type="nucleotide sequence ID" value="NZ_CP115174.1"/>
</dbReference>
<name>A0ABY7NMU6_9SPHN</name>
<keyword evidence="2" id="KW-0813">Transport</keyword>
<evidence type="ECO:0000259" key="4">
    <source>
        <dbReference type="SMART" id="SM00893"/>
    </source>
</evidence>
<evidence type="ECO:0000313" key="6">
    <source>
        <dbReference type="Proteomes" id="UP001210865"/>
    </source>
</evidence>
<evidence type="ECO:0000256" key="3">
    <source>
        <dbReference type="ARBA" id="ARBA00022982"/>
    </source>
</evidence>
<feature type="domain" description="Electron transfer flavoprotein alpha/beta-subunit N-terminal" evidence="4">
    <location>
        <begin position="23"/>
        <end position="210"/>
    </location>
</feature>
<dbReference type="Proteomes" id="UP001210865">
    <property type="component" value="Chromosome"/>
</dbReference>
<comment type="similarity">
    <text evidence="1">Belongs to the ETF beta-subunit/FixA family.</text>
</comment>
<keyword evidence="3" id="KW-0249">Electron transport</keyword>
<dbReference type="PIRSF" id="PIRSF000090">
    <property type="entry name" value="Beta-ETF"/>
    <property type="match status" value="1"/>
</dbReference>
<evidence type="ECO:0000256" key="1">
    <source>
        <dbReference type="ARBA" id="ARBA00007557"/>
    </source>
</evidence>
<dbReference type="InterPro" id="IPR014729">
    <property type="entry name" value="Rossmann-like_a/b/a_fold"/>
</dbReference>
<accession>A0ABY7NMU6</accession>
<dbReference type="SMART" id="SM00893">
    <property type="entry name" value="ETF"/>
    <property type="match status" value="1"/>
</dbReference>
<dbReference type="InterPro" id="IPR014730">
    <property type="entry name" value="ETF_a/b_N"/>
</dbReference>